<feature type="region of interest" description="Disordered" evidence="7">
    <location>
        <begin position="59"/>
        <end position="175"/>
    </location>
</feature>
<evidence type="ECO:0000256" key="6">
    <source>
        <dbReference type="HAMAP-Rule" id="MF_00867"/>
    </source>
</evidence>
<comment type="subunit">
    <text evidence="6">Forms a complex with KhpA.</text>
</comment>
<dbReference type="GO" id="GO:0008360">
    <property type="term" value="P:regulation of cell shape"/>
    <property type="evidence" value="ECO:0007669"/>
    <property type="project" value="UniProtKB-KW"/>
</dbReference>
<feature type="region of interest" description="Jag_N domain" evidence="6">
    <location>
        <begin position="5"/>
        <end position="55"/>
    </location>
</feature>
<dbReference type="Pfam" id="PF13083">
    <property type="entry name" value="KH_KhpA-B"/>
    <property type="match status" value="1"/>
</dbReference>
<evidence type="ECO:0000256" key="2">
    <source>
        <dbReference type="ARBA" id="ARBA00022884"/>
    </source>
</evidence>
<dbReference type="AlphaFoldDB" id="A0AAE3VA39"/>
<dbReference type="InterPro" id="IPR032782">
    <property type="entry name" value="KhpB_N"/>
</dbReference>
<dbReference type="GO" id="GO:0071555">
    <property type="term" value="P:cell wall organization"/>
    <property type="evidence" value="ECO:0007669"/>
    <property type="project" value="UniProtKB-KW"/>
</dbReference>
<dbReference type="Gene3D" id="3.30.30.80">
    <property type="entry name" value="probable RNA-binding protein from clostridium symbiosum atcc 14940"/>
    <property type="match status" value="1"/>
</dbReference>
<protein>
    <recommendedName>
        <fullName evidence="6">RNA-binding protein KhpB</fullName>
    </recommendedName>
    <alternativeName>
        <fullName evidence="6">RNA-binding protein EloR</fullName>
    </alternativeName>
</protein>
<name>A0AAE3VA39_9FIRM</name>
<dbReference type="GO" id="GO:0009252">
    <property type="term" value="P:peptidoglycan biosynthetic process"/>
    <property type="evidence" value="ECO:0007669"/>
    <property type="project" value="UniProtKB-UniRule"/>
</dbReference>
<dbReference type="Pfam" id="PF01424">
    <property type="entry name" value="R3H"/>
    <property type="match status" value="1"/>
</dbReference>
<dbReference type="PANTHER" id="PTHR35800:SF1">
    <property type="entry name" value="RNA-BINDING PROTEIN KHPB"/>
    <property type="match status" value="1"/>
</dbReference>
<evidence type="ECO:0000256" key="3">
    <source>
        <dbReference type="ARBA" id="ARBA00022960"/>
    </source>
</evidence>
<comment type="function">
    <text evidence="6">A probable RNA chaperone. Forms a complex with KhpA which binds to cellular RNA and controls its expression. Plays a role in peptidoglycan (PG) homeostasis and cell length regulation.</text>
</comment>
<evidence type="ECO:0000313" key="9">
    <source>
        <dbReference type="EMBL" id="MDQ0152268.1"/>
    </source>
</evidence>
<comment type="caution">
    <text evidence="9">The sequence shown here is derived from an EMBL/GenBank/DDBJ whole genome shotgun (WGS) entry which is preliminary data.</text>
</comment>
<dbReference type="GO" id="GO:0005737">
    <property type="term" value="C:cytoplasm"/>
    <property type="evidence" value="ECO:0007669"/>
    <property type="project" value="UniProtKB-SubCell"/>
</dbReference>
<keyword evidence="4 6" id="KW-0143">Chaperone</keyword>
<evidence type="ECO:0000313" key="10">
    <source>
        <dbReference type="Proteomes" id="UP001241537"/>
    </source>
</evidence>
<sequence>MNNITVSAKTYDEAITKALIQLETTSEHLIVEVLEKGSNGLFGMIGGRPWTIRAHVKSEEEEARELEAKRQAEMEQKKEKEEAERAAAREAEERKAKEAAEQEAARRREEEQREAAKSAEEAVRVQPETAKELQEKKESGRKESSERKSRSRDGRRNRVEKRREENVGREVLKEEAEEIQSTAAAFLSEIFRAMEETIQIDTDFNYQENELAVTLSGDDMGALIGKRGQTLDSLQYLVSLVVNKHRDVYIRVKLDTENYRERREQKLRSLARNIARKVKQTRRSVTLEPMNPYERRIIHSALQRDPYVTTCSEGEDPYRHVVVVLKKDQRSKRREEKSSEE</sequence>
<dbReference type="HAMAP" id="MF_00867">
    <property type="entry name" value="KhpB"/>
    <property type="match status" value="1"/>
</dbReference>
<evidence type="ECO:0000256" key="5">
    <source>
        <dbReference type="ARBA" id="ARBA00023316"/>
    </source>
</evidence>
<dbReference type="Pfam" id="PF14804">
    <property type="entry name" value="Jag_N"/>
    <property type="match status" value="1"/>
</dbReference>
<dbReference type="SMART" id="SM01245">
    <property type="entry name" value="Jag_N"/>
    <property type="match status" value="1"/>
</dbReference>
<proteinExistence type="inferred from homology"/>
<dbReference type="CDD" id="cd02414">
    <property type="entry name" value="KH-II_Jag"/>
    <property type="match status" value="1"/>
</dbReference>
<keyword evidence="5 6" id="KW-0961">Cell wall biogenesis/degradation</keyword>
<keyword evidence="1 6" id="KW-0963">Cytoplasm</keyword>
<evidence type="ECO:0000259" key="8">
    <source>
        <dbReference type="PROSITE" id="PS51061"/>
    </source>
</evidence>
<comment type="subcellular location">
    <subcellularLocation>
        <location evidence="6">Cytoplasm</location>
    </subcellularLocation>
</comment>
<dbReference type="Proteomes" id="UP001241537">
    <property type="component" value="Unassembled WGS sequence"/>
</dbReference>
<gene>
    <name evidence="6" type="primary">khpB</name>
    <name evidence="6" type="synonym">eloR</name>
    <name evidence="9" type="ORF">J2S20_000953</name>
</gene>
<comment type="similarity">
    <text evidence="6">Belongs to the KhpB RNA-binding protein family.</text>
</comment>
<dbReference type="InterPro" id="IPR039247">
    <property type="entry name" value="KhpB"/>
</dbReference>
<dbReference type="RefSeq" id="WP_307253757.1">
    <property type="nucleotide sequence ID" value="NZ_JAUSTO010000004.1"/>
</dbReference>
<keyword evidence="10" id="KW-1185">Reference proteome</keyword>
<feature type="domain" description="R3H" evidence="8">
    <location>
        <begin position="261"/>
        <end position="327"/>
    </location>
</feature>
<dbReference type="SMART" id="SM00393">
    <property type="entry name" value="R3H"/>
    <property type="match status" value="1"/>
</dbReference>
<dbReference type="NCBIfam" id="NF041568">
    <property type="entry name" value="Jag_EloR"/>
    <property type="match status" value="1"/>
</dbReference>
<dbReference type="Gene3D" id="3.30.300.20">
    <property type="match status" value="1"/>
</dbReference>
<dbReference type="InterPro" id="IPR001374">
    <property type="entry name" value="R3H_dom"/>
</dbReference>
<dbReference type="InterPro" id="IPR038247">
    <property type="entry name" value="Jag_N_dom_sf"/>
</dbReference>
<evidence type="ECO:0000256" key="1">
    <source>
        <dbReference type="ARBA" id="ARBA00022490"/>
    </source>
</evidence>
<feature type="compositionally biased region" description="Basic and acidic residues" evidence="7">
    <location>
        <begin position="65"/>
        <end position="174"/>
    </location>
</feature>
<keyword evidence="2 6" id="KW-0694">RNA-binding</keyword>
<comment type="domain">
    <text evidence="6">Has an N-terminal Jag-N domain and 2 RNA-binding domains (KH and R3H).</text>
</comment>
<dbReference type="InterPro" id="IPR034079">
    <property type="entry name" value="R3H_KhpB"/>
</dbReference>
<accession>A0AAE3VA39</accession>
<dbReference type="InterPro" id="IPR038008">
    <property type="entry name" value="Jag_KH"/>
</dbReference>
<dbReference type="SUPFAM" id="SSF82708">
    <property type="entry name" value="R3H domain"/>
    <property type="match status" value="1"/>
</dbReference>
<dbReference type="GO" id="GO:0003723">
    <property type="term" value="F:RNA binding"/>
    <property type="evidence" value="ECO:0007669"/>
    <property type="project" value="UniProtKB-UniRule"/>
</dbReference>
<dbReference type="InterPro" id="IPR015946">
    <property type="entry name" value="KH_dom-like_a/b"/>
</dbReference>
<reference evidence="9" key="1">
    <citation type="submission" date="2023-07" db="EMBL/GenBank/DDBJ databases">
        <title>Genomic Encyclopedia of Type Strains, Phase IV (KMG-IV): sequencing the most valuable type-strain genomes for metagenomic binning, comparative biology and taxonomic classification.</title>
        <authorList>
            <person name="Goeker M."/>
        </authorList>
    </citation>
    <scope>NUCLEOTIDE SEQUENCE</scope>
    <source>
        <strain evidence="9">DSM 19659</strain>
    </source>
</reference>
<organism evidence="9 10">
    <name type="scientific">Moryella indoligenes</name>
    <dbReference type="NCBI Taxonomy" id="371674"/>
    <lineage>
        <taxon>Bacteria</taxon>
        <taxon>Bacillati</taxon>
        <taxon>Bacillota</taxon>
        <taxon>Clostridia</taxon>
        <taxon>Lachnospirales</taxon>
        <taxon>Lachnospiraceae</taxon>
        <taxon>Moryella</taxon>
    </lineage>
</organism>
<dbReference type="CDD" id="cd02644">
    <property type="entry name" value="R3H_jag"/>
    <property type="match status" value="1"/>
</dbReference>
<dbReference type="PROSITE" id="PS51061">
    <property type="entry name" value="R3H"/>
    <property type="match status" value="1"/>
</dbReference>
<evidence type="ECO:0000256" key="4">
    <source>
        <dbReference type="ARBA" id="ARBA00023186"/>
    </source>
</evidence>
<dbReference type="InterPro" id="IPR036867">
    <property type="entry name" value="R3H_dom_sf"/>
</dbReference>
<dbReference type="EMBL" id="JAUSTO010000004">
    <property type="protein sequence ID" value="MDQ0152268.1"/>
    <property type="molecule type" value="Genomic_DNA"/>
</dbReference>
<dbReference type="PANTHER" id="PTHR35800">
    <property type="entry name" value="PROTEIN JAG"/>
    <property type="match status" value="1"/>
</dbReference>
<keyword evidence="3 6" id="KW-0133">Cell shape</keyword>
<dbReference type="Gene3D" id="3.30.1370.50">
    <property type="entry name" value="R3H-like domain"/>
    <property type="match status" value="1"/>
</dbReference>
<evidence type="ECO:0000256" key="7">
    <source>
        <dbReference type="SAM" id="MobiDB-lite"/>
    </source>
</evidence>